<evidence type="ECO:0000259" key="2">
    <source>
        <dbReference type="Pfam" id="PF05532"/>
    </source>
</evidence>
<evidence type="ECO:0000256" key="1">
    <source>
        <dbReference type="ARBA" id="ARBA00009129"/>
    </source>
</evidence>
<dbReference type="InterPro" id="IPR008462">
    <property type="entry name" value="CsbD"/>
</dbReference>
<feature type="domain" description="CsbD-like" evidence="2">
    <location>
        <begin position="3"/>
        <end position="54"/>
    </location>
</feature>
<evidence type="ECO:0000313" key="3">
    <source>
        <dbReference type="EMBL" id="RBR29158.1"/>
    </source>
</evidence>
<proteinExistence type="inferred from homology"/>
<dbReference type="Gene3D" id="1.10.1470.10">
    <property type="entry name" value="YjbJ"/>
    <property type="match status" value="1"/>
</dbReference>
<evidence type="ECO:0000313" key="4">
    <source>
        <dbReference type="Proteomes" id="UP000252800"/>
    </source>
</evidence>
<accession>A0A366SFG1</accession>
<dbReference type="InterPro" id="IPR036629">
    <property type="entry name" value="YjbJ_sf"/>
</dbReference>
<comment type="similarity">
    <text evidence="1">Belongs to the UPF0337 (CsbD) family.</text>
</comment>
<comment type="caution">
    <text evidence="3">The sequence shown here is derived from an EMBL/GenBank/DDBJ whole genome shotgun (WGS) entry which is preliminary data.</text>
</comment>
<dbReference type="AlphaFoldDB" id="A0A366SFG1"/>
<dbReference type="SUPFAM" id="SSF69047">
    <property type="entry name" value="Hypothetical protein YjbJ"/>
    <property type="match status" value="1"/>
</dbReference>
<reference evidence="3 4" key="1">
    <citation type="submission" date="2015-06" db="EMBL/GenBank/DDBJ databases">
        <title>The Genome Sequence of Enterococcus cecorum 170AEA1.</title>
        <authorList>
            <consortium name="The Broad Institute Genomics Platform"/>
            <consortium name="The Broad Institute Genome Sequencing Center for Infectious Disease"/>
            <person name="Earl A.M."/>
            <person name="Van Tyne D."/>
            <person name="Lebreton F."/>
            <person name="Saavedra J.T."/>
            <person name="Gilmore M.S."/>
            <person name="Manson McGuire A."/>
            <person name="Clock S."/>
            <person name="Crupain M."/>
            <person name="Rangan U."/>
            <person name="Young S."/>
            <person name="Abouelleil A."/>
            <person name="Cao P."/>
            <person name="Chapman S.B."/>
            <person name="Griggs A."/>
            <person name="Priest M."/>
            <person name="Shea T."/>
            <person name="Wortman J."/>
            <person name="Nusbaum C."/>
            <person name="Birren B."/>
        </authorList>
    </citation>
    <scope>NUCLEOTIDE SEQUENCE [LARGE SCALE GENOMIC DNA]</scope>
    <source>
        <strain evidence="3 4">170AEA1</strain>
    </source>
</reference>
<organism evidence="3 4">
    <name type="scientific">Enterococcus cecorum</name>
    <dbReference type="NCBI Taxonomy" id="44008"/>
    <lineage>
        <taxon>Bacteria</taxon>
        <taxon>Bacillati</taxon>
        <taxon>Bacillota</taxon>
        <taxon>Bacilli</taxon>
        <taxon>Lactobacillales</taxon>
        <taxon>Enterococcaceae</taxon>
        <taxon>Enterococcus</taxon>
    </lineage>
</organism>
<protein>
    <recommendedName>
        <fullName evidence="2">CsbD-like domain-containing protein</fullName>
    </recommendedName>
</protein>
<sequence length="62" mass="6707">MLDKLDAKLNQTKGNIKEAYGKLADNKRIHAEGLVDQAVGKAKEVAADVKDTVDGIVDELKN</sequence>
<name>A0A366SFG1_9ENTE</name>
<gene>
    <name evidence="3" type="ORF">EB18_01461</name>
</gene>
<dbReference type="Proteomes" id="UP000252800">
    <property type="component" value="Unassembled WGS sequence"/>
</dbReference>
<dbReference type="EMBL" id="LEOY01000011">
    <property type="protein sequence ID" value="RBR29158.1"/>
    <property type="molecule type" value="Genomic_DNA"/>
</dbReference>
<dbReference type="Pfam" id="PF05532">
    <property type="entry name" value="CsbD"/>
    <property type="match status" value="1"/>
</dbReference>
<dbReference type="RefSeq" id="WP_113784680.1">
    <property type="nucleotide sequence ID" value="NZ_JBECZO010000053.1"/>
</dbReference>